<evidence type="ECO:0000256" key="1">
    <source>
        <dbReference type="SAM" id="Phobius"/>
    </source>
</evidence>
<keyword evidence="1" id="KW-1133">Transmembrane helix</keyword>
<name>A0ABV8H413_9BACI</name>
<keyword evidence="1" id="KW-0812">Transmembrane</keyword>
<gene>
    <name evidence="2" type="ORF">ACFOUV_17555</name>
</gene>
<comment type="caution">
    <text evidence="2">The sequence shown here is derived from an EMBL/GenBank/DDBJ whole genome shotgun (WGS) entry which is preliminary data.</text>
</comment>
<dbReference type="EMBL" id="JBHSAO010000016">
    <property type="protein sequence ID" value="MFC4025587.1"/>
    <property type="molecule type" value="Genomic_DNA"/>
</dbReference>
<feature type="transmembrane region" description="Helical" evidence="1">
    <location>
        <begin position="16"/>
        <end position="36"/>
    </location>
</feature>
<evidence type="ECO:0000313" key="3">
    <source>
        <dbReference type="Proteomes" id="UP001595772"/>
    </source>
</evidence>
<sequence>MIKKNPDTDGVDIYDIIFAFALPILVLVGLLLQALYSMKKPMK</sequence>
<proteinExistence type="predicted"/>
<evidence type="ECO:0000313" key="2">
    <source>
        <dbReference type="EMBL" id="MFC4025587.1"/>
    </source>
</evidence>
<keyword evidence="3" id="KW-1185">Reference proteome</keyword>
<organism evidence="2 3">
    <name type="scientific">Oceanobacillus longus</name>
    <dbReference type="NCBI Taxonomy" id="930120"/>
    <lineage>
        <taxon>Bacteria</taxon>
        <taxon>Bacillati</taxon>
        <taxon>Bacillota</taxon>
        <taxon>Bacilli</taxon>
        <taxon>Bacillales</taxon>
        <taxon>Bacillaceae</taxon>
        <taxon>Oceanobacillus</taxon>
    </lineage>
</organism>
<protein>
    <submittedName>
        <fullName evidence="2">Uncharacterized protein</fullName>
    </submittedName>
</protein>
<keyword evidence="1" id="KW-0472">Membrane</keyword>
<dbReference type="RefSeq" id="WP_379498078.1">
    <property type="nucleotide sequence ID" value="NZ_JBHSAO010000016.1"/>
</dbReference>
<dbReference type="Proteomes" id="UP001595772">
    <property type="component" value="Unassembled WGS sequence"/>
</dbReference>
<accession>A0ABV8H413</accession>
<reference evidence="3" key="1">
    <citation type="journal article" date="2019" name="Int. J. Syst. Evol. Microbiol.">
        <title>The Global Catalogue of Microorganisms (GCM) 10K type strain sequencing project: providing services to taxonomists for standard genome sequencing and annotation.</title>
        <authorList>
            <consortium name="The Broad Institute Genomics Platform"/>
            <consortium name="The Broad Institute Genome Sequencing Center for Infectious Disease"/>
            <person name="Wu L."/>
            <person name="Ma J."/>
        </authorList>
    </citation>
    <scope>NUCLEOTIDE SEQUENCE [LARGE SCALE GENOMIC DNA]</scope>
    <source>
        <strain evidence="3">IBRC-M 10703</strain>
    </source>
</reference>